<keyword evidence="5" id="KW-0539">Nucleus</keyword>
<accession>A0AAV6ICX4</accession>
<dbReference type="PANTHER" id="PTHR23168:SF0">
    <property type="entry name" value="MITOTIC SPINDLE ASSEMBLY CHECKPOINT PROTEIN MAD1"/>
    <property type="match status" value="1"/>
</dbReference>
<dbReference type="GO" id="GO:0051315">
    <property type="term" value="P:attachment of mitotic spindle microtubules to kinetochore"/>
    <property type="evidence" value="ECO:0007669"/>
    <property type="project" value="TreeGrafter"/>
</dbReference>
<organism evidence="7 8">
    <name type="scientific">Rhododendron griersonianum</name>
    <dbReference type="NCBI Taxonomy" id="479676"/>
    <lineage>
        <taxon>Eukaryota</taxon>
        <taxon>Viridiplantae</taxon>
        <taxon>Streptophyta</taxon>
        <taxon>Embryophyta</taxon>
        <taxon>Tracheophyta</taxon>
        <taxon>Spermatophyta</taxon>
        <taxon>Magnoliopsida</taxon>
        <taxon>eudicotyledons</taxon>
        <taxon>Gunneridae</taxon>
        <taxon>Pentapetalae</taxon>
        <taxon>asterids</taxon>
        <taxon>Ericales</taxon>
        <taxon>Ericaceae</taxon>
        <taxon>Ericoideae</taxon>
        <taxon>Rhodoreae</taxon>
        <taxon>Rhododendron</taxon>
    </lineage>
</organism>
<dbReference type="PANTHER" id="PTHR23168">
    <property type="entry name" value="MITOTIC SPINDLE ASSEMBLY CHECKPOINT PROTEIN MAD1 MITOTIC ARREST DEFICIENT-LIKE PROTEIN 1"/>
    <property type="match status" value="1"/>
</dbReference>
<dbReference type="EMBL" id="JACTNZ010000011">
    <property type="protein sequence ID" value="KAG5526312.1"/>
    <property type="molecule type" value="Genomic_DNA"/>
</dbReference>
<dbReference type="GO" id="GO:0051301">
    <property type="term" value="P:cell division"/>
    <property type="evidence" value="ECO:0007669"/>
    <property type="project" value="UniProtKB-KW"/>
</dbReference>
<gene>
    <name evidence="7" type="ORF">RHGRI_032557</name>
</gene>
<comment type="caution">
    <text evidence="7">The sequence shown here is derived from an EMBL/GenBank/DDBJ whole genome shotgun (WGS) entry which is preliminary data.</text>
</comment>
<comment type="similarity">
    <text evidence="2">Belongs to the MAD1 family.</text>
</comment>
<evidence type="ECO:0000256" key="4">
    <source>
        <dbReference type="ARBA" id="ARBA00022776"/>
    </source>
</evidence>
<dbReference type="GO" id="GO:0005635">
    <property type="term" value="C:nuclear envelope"/>
    <property type="evidence" value="ECO:0007669"/>
    <property type="project" value="TreeGrafter"/>
</dbReference>
<dbReference type="GO" id="GO:0007094">
    <property type="term" value="P:mitotic spindle assembly checkpoint signaling"/>
    <property type="evidence" value="ECO:0007669"/>
    <property type="project" value="InterPro"/>
</dbReference>
<evidence type="ECO:0000256" key="3">
    <source>
        <dbReference type="ARBA" id="ARBA00022618"/>
    </source>
</evidence>
<reference evidence="7" key="1">
    <citation type="submission" date="2020-08" db="EMBL/GenBank/DDBJ databases">
        <title>Plant Genome Project.</title>
        <authorList>
            <person name="Zhang R.-G."/>
        </authorList>
    </citation>
    <scope>NUCLEOTIDE SEQUENCE</scope>
    <source>
        <strain evidence="7">WSP0</strain>
        <tissue evidence="7">Leaf</tissue>
    </source>
</reference>
<comment type="subcellular location">
    <subcellularLocation>
        <location evidence="1">Nucleus</location>
    </subcellularLocation>
</comment>
<evidence type="ECO:0000256" key="5">
    <source>
        <dbReference type="ARBA" id="ARBA00023242"/>
    </source>
</evidence>
<keyword evidence="8" id="KW-1185">Reference proteome</keyword>
<dbReference type="InterPro" id="IPR008672">
    <property type="entry name" value="Mad1"/>
</dbReference>
<protein>
    <submittedName>
        <fullName evidence="7">Uncharacterized protein</fullName>
    </submittedName>
</protein>
<evidence type="ECO:0000256" key="1">
    <source>
        <dbReference type="ARBA" id="ARBA00004123"/>
    </source>
</evidence>
<dbReference type="AlphaFoldDB" id="A0AAV6ICX4"/>
<keyword evidence="4" id="KW-0498">Mitosis</keyword>
<evidence type="ECO:0000313" key="8">
    <source>
        <dbReference type="Proteomes" id="UP000823749"/>
    </source>
</evidence>
<keyword evidence="6" id="KW-0131">Cell cycle</keyword>
<dbReference type="GO" id="GO:0072686">
    <property type="term" value="C:mitotic spindle"/>
    <property type="evidence" value="ECO:0007669"/>
    <property type="project" value="TreeGrafter"/>
</dbReference>
<dbReference type="GO" id="GO:0000776">
    <property type="term" value="C:kinetochore"/>
    <property type="evidence" value="ECO:0007669"/>
    <property type="project" value="TreeGrafter"/>
</dbReference>
<dbReference type="Proteomes" id="UP000823749">
    <property type="component" value="Chromosome 11"/>
</dbReference>
<evidence type="ECO:0000256" key="2">
    <source>
        <dbReference type="ARBA" id="ARBA00008029"/>
    </source>
</evidence>
<keyword evidence="3" id="KW-0132">Cell division</keyword>
<evidence type="ECO:0000256" key="6">
    <source>
        <dbReference type="ARBA" id="ARBA00023306"/>
    </source>
</evidence>
<proteinExistence type="inferred from homology"/>
<name>A0AAV6ICX4_9ERIC</name>
<sequence>MVGRPVLALEIGTLFGDFTEFLVLCTIGAVFEREACFVFGTSVPFLPLNMVVSFQDALASSCPHFVEVLLVRRSRIGSEFGAVYYLRSSNDTVVRVGESTSQSTHYLQYIADVPFIKKYSVLFEFGEQFEWKKAGDFEDWLSSIINARPRFIHRFYHSANALPVLPTSPTTIPEEFNCSIYLCTTRCCTDNPQWCSILHLIPGVLQSKRACEERVENTILPSDFWEWSYLVDFGHVSGKQYKEQIATLEKCEERYKTVFADKISEFRRACCELFGYKVFISTLLLVLL</sequence>
<evidence type="ECO:0000313" key="7">
    <source>
        <dbReference type="EMBL" id="KAG5526312.1"/>
    </source>
</evidence>